<comment type="caution">
    <text evidence="2">The sequence shown here is derived from an EMBL/GenBank/DDBJ whole genome shotgun (WGS) entry which is preliminary data.</text>
</comment>
<sequence length="304" mass="33645">MLTLSIKTNRTHPVLRHPMATPTNRTYSEFFASGLRAMSGTSNRGPFAGSASPVPPSTPSNALNSSGRYNVLRSLARRSRTMSSPTSASMSENTTPTTSTRHKRRSSIVDLPARLLERMKPSPDTCSKSSDRAQAAPYLPRNSTSYEKIRPVIDPFDASPSSSSFFIDLVETDITPSSVSIPPPAPPLRRAQSHRPQSFLLLGEPTKISAYLPSPLRRARPVSIQSMPLPRSRPSQSRRSSFQFRPASSEREKHDRAWALQEDEDADSDLTFSPGWSDDVGEVNDPAATIDWRQFHIDLLIEDL</sequence>
<feature type="region of interest" description="Disordered" evidence="1">
    <location>
        <begin position="222"/>
        <end position="256"/>
    </location>
</feature>
<dbReference type="EMBL" id="JARKIB010000147">
    <property type="protein sequence ID" value="KAJ7732193.1"/>
    <property type="molecule type" value="Genomic_DNA"/>
</dbReference>
<protein>
    <submittedName>
        <fullName evidence="2">Uncharacterized protein</fullName>
    </submittedName>
</protein>
<gene>
    <name evidence="2" type="ORF">B0H16DRAFT_181947</name>
</gene>
<evidence type="ECO:0000313" key="2">
    <source>
        <dbReference type="EMBL" id="KAJ7732193.1"/>
    </source>
</evidence>
<keyword evidence="3" id="KW-1185">Reference proteome</keyword>
<feature type="compositionally biased region" description="Low complexity" evidence="1">
    <location>
        <begin position="230"/>
        <end position="247"/>
    </location>
</feature>
<dbReference type="Proteomes" id="UP001215598">
    <property type="component" value="Unassembled WGS sequence"/>
</dbReference>
<evidence type="ECO:0000313" key="3">
    <source>
        <dbReference type="Proteomes" id="UP001215598"/>
    </source>
</evidence>
<feature type="region of interest" description="Disordered" evidence="1">
    <location>
        <begin position="119"/>
        <end position="138"/>
    </location>
</feature>
<feature type="compositionally biased region" description="Polar residues" evidence="1">
    <location>
        <begin position="81"/>
        <end position="99"/>
    </location>
</feature>
<feature type="compositionally biased region" description="Polar residues" evidence="1">
    <location>
        <begin position="59"/>
        <end position="68"/>
    </location>
</feature>
<proteinExistence type="predicted"/>
<dbReference type="AlphaFoldDB" id="A0AAD7MU87"/>
<accession>A0AAD7MU87</accession>
<feature type="region of interest" description="Disordered" evidence="1">
    <location>
        <begin position="178"/>
        <end position="199"/>
    </location>
</feature>
<evidence type="ECO:0000256" key="1">
    <source>
        <dbReference type="SAM" id="MobiDB-lite"/>
    </source>
</evidence>
<feature type="region of interest" description="Disordered" evidence="1">
    <location>
        <begin position="42"/>
        <end position="109"/>
    </location>
</feature>
<name>A0AAD7MU87_9AGAR</name>
<reference evidence="2" key="1">
    <citation type="submission" date="2023-03" db="EMBL/GenBank/DDBJ databases">
        <title>Massive genome expansion in bonnet fungi (Mycena s.s.) driven by repeated elements and novel gene families across ecological guilds.</title>
        <authorList>
            <consortium name="Lawrence Berkeley National Laboratory"/>
            <person name="Harder C.B."/>
            <person name="Miyauchi S."/>
            <person name="Viragh M."/>
            <person name="Kuo A."/>
            <person name="Thoen E."/>
            <person name="Andreopoulos B."/>
            <person name="Lu D."/>
            <person name="Skrede I."/>
            <person name="Drula E."/>
            <person name="Henrissat B."/>
            <person name="Morin E."/>
            <person name="Kohler A."/>
            <person name="Barry K."/>
            <person name="LaButti K."/>
            <person name="Morin E."/>
            <person name="Salamov A."/>
            <person name="Lipzen A."/>
            <person name="Mereny Z."/>
            <person name="Hegedus B."/>
            <person name="Baldrian P."/>
            <person name="Stursova M."/>
            <person name="Weitz H."/>
            <person name="Taylor A."/>
            <person name="Grigoriev I.V."/>
            <person name="Nagy L.G."/>
            <person name="Martin F."/>
            <person name="Kauserud H."/>
        </authorList>
    </citation>
    <scope>NUCLEOTIDE SEQUENCE</scope>
    <source>
        <strain evidence="2">CBHHK182m</strain>
    </source>
</reference>
<organism evidence="2 3">
    <name type="scientific">Mycena metata</name>
    <dbReference type="NCBI Taxonomy" id="1033252"/>
    <lineage>
        <taxon>Eukaryota</taxon>
        <taxon>Fungi</taxon>
        <taxon>Dikarya</taxon>
        <taxon>Basidiomycota</taxon>
        <taxon>Agaricomycotina</taxon>
        <taxon>Agaricomycetes</taxon>
        <taxon>Agaricomycetidae</taxon>
        <taxon>Agaricales</taxon>
        <taxon>Marasmiineae</taxon>
        <taxon>Mycenaceae</taxon>
        <taxon>Mycena</taxon>
    </lineage>
</organism>